<dbReference type="Gene3D" id="1.20.58.530">
    <property type="match status" value="1"/>
</dbReference>
<comment type="similarity">
    <text evidence="4">Belongs to the TRAFAC class myosin-kinesin ATPase superfamily. Myosin family.</text>
</comment>
<dbReference type="SMART" id="SM00015">
    <property type="entry name" value="IQ"/>
    <property type="match status" value="2"/>
</dbReference>
<dbReference type="SMART" id="SM00242">
    <property type="entry name" value="MYSc"/>
    <property type="match status" value="1"/>
</dbReference>
<dbReference type="InterPro" id="IPR000048">
    <property type="entry name" value="IQ_motif_EF-hand-BS"/>
</dbReference>
<keyword evidence="4" id="KW-0505">Motor protein</keyword>
<evidence type="ECO:0000256" key="1">
    <source>
        <dbReference type="ARBA" id="ARBA00022741"/>
    </source>
</evidence>
<dbReference type="PANTHER" id="PTHR13140:SF706">
    <property type="entry name" value="DILUTE CLASS UNCONVENTIONAL MYOSIN, ISOFORM C"/>
    <property type="match status" value="1"/>
</dbReference>
<accession>A0A6H5HGN7</accession>
<evidence type="ECO:0000259" key="7">
    <source>
        <dbReference type="PROSITE" id="PS51456"/>
    </source>
</evidence>
<dbReference type="GO" id="GO:0051015">
    <property type="term" value="F:actin filament binding"/>
    <property type="evidence" value="ECO:0007669"/>
    <property type="project" value="TreeGrafter"/>
</dbReference>
<sequence length="670" mass="76439">MFPIRSSAFSPMMAREQMNQSIIVSGESGAGKTVSAKYAMRYFATVGGSSTETQVEKKVLASSPIMESNDVHLSHFANLLAIDANELRRWLCNRKIVSMRESINKQLSAAEARQARDALAKHIYACLFIWIVSHINRELITSTEAKHRFIGVLDIYGFETFEVNSFEQFCINYANEKLQQQFNMHVFKLEQDEYLKEGIEWKFIDFYDNQPCIDLIETKLGILDLLDEECRVGSQFRDSLAALMKTLNSTTPHYIRCIKPNDDKTAFSYNPSRAVQQLRACGVLETIRISAAGFPSRLLTIVPCCQGVDKFKFGKTKLFFRAGQVAHLEKLRSEKLLKCCIVIQKAVRGFLVRRRYTRTLKATNTLQRYFRGYLARSQQVSRFVSILDPTLGVPSRLIIVQFAHCFLQESRRHEEEQGRGQDSNMRASLGEADAVRENAAYGPGLAALRQRTFGETQVPGNEAITATAPLSHPIASEMVRQLRNSRASRILGRGGQQSERRSGRPEGSARPENLQRLQSGSQFVSEYRRQRVIPYQRGRRIDSGIRSAEENPEVYFPRFPSDLSTSKMVYFIKFFLSRQLESERQNDLMRWNIEREELVGELERVRAELERLRDIVAGNLDPNSSTKAEAFLRSEVTRLTAEYLVRLFFGNGCLVLAEEKPTNLSGRFCI</sequence>
<keyword evidence="9" id="KW-1185">Reference proteome</keyword>
<dbReference type="SUPFAM" id="SSF52540">
    <property type="entry name" value="P-loop containing nucleoside triphosphate hydrolases"/>
    <property type="match status" value="1"/>
</dbReference>
<feature type="domain" description="Myosin motor" evidence="7">
    <location>
        <begin position="236"/>
        <end position="298"/>
    </location>
</feature>
<dbReference type="Gene3D" id="1.20.120.720">
    <property type="entry name" value="Myosin VI head, motor domain, U50 subdomain"/>
    <property type="match status" value="1"/>
</dbReference>
<dbReference type="PROSITE" id="PS51456">
    <property type="entry name" value="MYOSIN_MOTOR"/>
    <property type="match status" value="2"/>
</dbReference>
<feature type="region of interest" description="Disordered" evidence="6">
    <location>
        <begin position="487"/>
        <end position="520"/>
    </location>
</feature>
<feature type="compositionally biased region" description="Basic and acidic residues" evidence="6">
    <location>
        <begin position="498"/>
        <end position="509"/>
    </location>
</feature>
<evidence type="ECO:0000313" key="9">
    <source>
        <dbReference type="Proteomes" id="UP000479000"/>
    </source>
</evidence>
<keyword evidence="1 4" id="KW-0547">Nucleotide-binding</keyword>
<dbReference type="InterPro" id="IPR027417">
    <property type="entry name" value="P-loop_NTPase"/>
</dbReference>
<dbReference type="Proteomes" id="UP000479000">
    <property type="component" value="Unassembled WGS sequence"/>
</dbReference>
<dbReference type="InterPro" id="IPR001609">
    <property type="entry name" value="Myosin_head_motor_dom-like"/>
</dbReference>
<dbReference type="PROSITE" id="PS50096">
    <property type="entry name" value="IQ"/>
    <property type="match status" value="2"/>
</dbReference>
<dbReference type="OrthoDB" id="6108017at2759"/>
<keyword evidence="5" id="KW-0175">Coiled coil</keyword>
<feature type="binding site" evidence="4">
    <location>
        <begin position="26"/>
        <end position="33"/>
    </location>
    <ligand>
        <name>ATP</name>
        <dbReference type="ChEBI" id="CHEBI:30616"/>
    </ligand>
</feature>
<evidence type="ECO:0000256" key="5">
    <source>
        <dbReference type="SAM" id="Coils"/>
    </source>
</evidence>
<keyword evidence="4" id="KW-0518">Myosin</keyword>
<dbReference type="GO" id="GO:0005737">
    <property type="term" value="C:cytoplasm"/>
    <property type="evidence" value="ECO:0007669"/>
    <property type="project" value="TreeGrafter"/>
</dbReference>
<feature type="region of interest" description="Actin-binding" evidence="4">
    <location>
        <begin position="240"/>
        <end position="262"/>
    </location>
</feature>
<keyword evidence="3 4" id="KW-0009">Actin-binding</keyword>
<dbReference type="AlphaFoldDB" id="A0A6H5HGN7"/>
<organism evidence="8 9">
    <name type="scientific">Nesidiocoris tenuis</name>
    <dbReference type="NCBI Taxonomy" id="355587"/>
    <lineage>
        <taxon>Eukaryota</taxon>
        <taxon>Metazoa</taxon>
        <taxon>Ecdysozoa</taxon>
        <taxon>Arthropoda</taxon>
        <taxon>Hexapoda</taxon>
        <taxon>Insecta</taxon>
        <taxon>Pterygota</taxon>
        <taxon>Neoptera</taxon>
        <taxon>Paraneoptera</taxon>
        <taxon>Hemiptera</taxon>
        <taxon>Heteroptera</taxon>
        <taxon>Panheteroptera</taxon>
        <taxon>Cimicomorpha</taxon>
        <taxon>Miridae</taxon>
        <taxon>Dicyphina</taxon>
        <taxon>Nesidiocoris</taxon>
    </lineage>
</organism>
<evidence type="ECO:0000313" key="8">
    <source>
        <dbReference type="EMBL" id="CAB0015807.1"/>
    </source>
</evidence>
<dbReference type="Gene3D" id="3.30.70.1590">
    <property type="match status" value="1"/>
</dbReference>
<name>A0A6H5HGN7_9HEMI</name>
<proteinExistence type="inferred from homology"/>
<dbReference type="Pfam" id="PF00612">
    <property type="entry name" value="IQ"/>
    <property type="match status" value="2"/>
</dbReference>
<protein>
    <recommendedName>
        <fullName evidence="7">Myosin motor domain-containing protein</fullName>
    </recommendedName>
</protein>
<dbReference type="GO" id="GO:0016459">
    <property type="term" value="C:myosin complex"/>
    <property type="evidence" value="ECO:0007669"/>
    <property type="project" value="UniProtKB-KW"/>
</dbReference>
<dbReference type="GO" id="GO:0007015">
    <property type="term" value="P:actin filament organization"/>
    <property type="evidence" value="ECO:0007669"/>
    <property type="project" value="TreeGrafter"/>
</dbReference>
<evidence type="ECO:0000256" key="3">
    <source>
        <dbReference type="ARBA" id="ARBA00023203"/>
    </source>
</evidence>
<gene>
    <name evidence="8" type="ORF">NTEN_LOCUS20147</name>
</gene>
<dbReference type="PANTHER" id="PTHR13140">
    <property type="entry name" value="MYOSIN"/>
    <property type="match status" value="1"/>
</dbReference>
<feature type="coiled-coil region" evidence="5">
    <location>
        <begin position="588"/>
        <end position="615"/>
    </location>
</feature>
<keyword evidence="2 4" id="KW-0067">ATP-binding</keyword>
<dbReference type="Gene3D" id="1.20.5.190">
    <property type="match status" value="1"/>
</dbReference>
<feature type="domain" description="Myosin motor" evidence="7">
    <location>
        <begin position="1"/>
        <end position="235"/>
    </location>
</feature>
<comment type="caution">
    <text evidence="4">Lacks conserved residue(s) required for the propagation of feature annotation.</text>
</comment>
<dbReference type="GO" id="GO:0005524">
    <property type="term" value="F:ATP binding"/>
    <property type="evidence" value="ECO:0007669"/>
    <property type="project" value="UniProtKB-UniRule"/>
</dbReference>
<dbReference type="EMBL" id="CADCXU010029548">
    <property type="protein sequence ID" value="CAB0015807.1"/>
    <property type="molecule type" value="Genomic_DNA"/>
</dbReference>
<dbReference type="GO" id="GO:0016020">
    <property type="term" value="C:membrane"/>
    <property type="evidence" value="ECO:0007669"/>
    <property type="project" value="TreeGrafter"/>
</dbReference>
<evidence type="ECO:0000256" key="4">
    <source>
        <dbReference type="PROSITE-ProRule" id="PRU00782"/>
    </source>
</evidence>
<dbReference type="Pfam" id="PF00063">
    <property type="entry name" value="Myosin_head"/>
    <property type="match status" value="2"/>
</dbReference>
<evidence type="ECO:0000256" key="6">
    <source>
        <dbReference type="SAM" id="MobiDB-lite"/>
    </source>
</evidence>
<evidence type="ECO:0000256" key="2">
    <source>
        <dbReference type="ARBA" id="ARBA00022840"/>
    </source>
</evidence>
<reference evidence="8 9" key="1">
    <citation type="submission" date="2020-02" db="EMBL/GenBank/DDBJ databases">
        <authorList>
            <person name="Ferguson B K."/>
        </authorList>
    </citation>
    <scope>NUCLEOTIDE SEQUENCE [LARGE SCALE GENOMIC DNA]</scope>
</reference>
<dbReference type="GO" id="GO:0000146">
    <property type="term" value="F:microfilament motor activity"/>
    <property type="evidence" value="ECO:0007669"/>
    <property type="project" value="TreeGrafter"/>
</dbReference>